<feature type="domain" description="Peptidase C45 hydrolase" evidence="1">
    <location>
        <begin position="119"/>
        <end position="323"/>
    </location>
</feature>
<dbReference type="InterPro" id="IPR047801">
    <property type="entry name" value="Peptidase_C45"/>
</dbReference>
<dbReference type="Gene3D" id="3.60.60.10">
    <property type="entry name" value="Penicillin V Acylase, Chain A"/>
    <property type="match status" value="1"/>
</dbReference>
<gene>
    <name evidence="2" type="ORF">QRX60_06985</name>
</gene>
<accession>A0A9Y2JSV9</accession>
<keyword evidence="3" id="KW-1185">Reference proteome</keyword>
<dbReference type="RefSeq" id="WP_285999979.1">
    <property type="nucleotide sequence ID" value="NZ_CP127295.1"/>
</dbReference>
<dbReference type="NCBIfam" id="NF040521">
    <property type="entry name" value="C45_proenzyme"/>
    <property type="match status" value="1"/>
</dbReference>
<sequence>MVATVREHRVGDVRWTVVSGPREAAFRALGEHAAADIRTVLAGLPSWPVTEWARRSPVLFRAVEAASQVEHPDAYAELTALAAGAGVPFDDLLLANLRGDLGTGDGTGCTDLAWAGSPSLLGHNEDGAPVFDGVGRLLTLLIDGEPGVCVWWYPGFLPSNTFTLTTHGLAWGIDSVSVVAPSPYAGRHFVARSAQRSATVAEAVSMLRSHASAGGFAYTMGQVGSPVVTVVEKAGDETAVTTVGSGLSWHTNHFRRLSPHWDAASEESLDRAEVCAHLAPVAPDAKWLADTLTNDVYRSASGGDPLMTLSTVVTDLGDGTVTVVPRGGAPLRAGAADLASGNVGAVDRMRPTG</sequence>
<protein>
    <submittedName>
        <fullName evidence="2">C45 family autoproteolytic acyltransferase/hydrolase</fullName>
    </submittedName>
</protein>
<dbReference type="GO" id="GO:0016746">
    <property type="term" value="F:acyltransferase activity"/>
    <property type="evidence" value="ECO:0007669"/>
    <property type="project" value="UniProtKB-KW"/>
</dbReference>
<dbReference type="PANTHER" id="PTHR34180:SF1">
    <property type="entry name" value="BETA-ALANYL-DOPAMINE_CARCININE HYDROLASE"/>
    <property type="match status" value="1"/>
</dbReference>
<proteinExistence type="predicted"/>
<dbReference type="Proteomes" id="UP001239397">
    <property type="component" value="Chromosome"/>
</dbReference>
<evidence type="ECO:0000313" key="2">
    <source>
        <dbReference type="EMBL" id="WIY03593.1"/>
    </source>
</evidence>
<keyword evidence="2" id="KW-0808">Transferase</keyword>
<dbReference type="EMBL" id="CP127295">
    <property type="protein sequence ID" value="WIY03593.1"/>
    <property type="molecule type" value="Genomic_DNA"/>
</dbReference>
<name>A0A9Y2JSV9_9PSEU</name>
<evidence type="ECO:0000313" key="3">
    <source>
        <dbReference type="Proteomes" id="UP001239397"/>
    </source>
</evidence>
<dbReference type="AlphaFoldDB" id="A0A9Y2JSV9"/>
<dbReference type="InterPro" id="IPR005079">
    <property type="entry name" value="Peptidase_C45_hydrolase"/>
</dbReference>
<organism evidence="2 3">
    <name type="scientific">Amycolatopsis mongoliensis</name>
    <dbReference type="NCBI Taxonomy" id="715475"/>
    <lineage>
        <taxon>Bacteria</taxon>
        <taxon>Bacillati</taxon>
        <taxon>Actinomycetota</taxon>
        <taxon>Actinomycetes</taxon>
        <taxon>Pseudonocardiales</taxon>
        <taxon>Pseudonocardiaceae</taxon>
        <taxon>Amycolatopsis</taxon>
    </lineage>
</organism>
<dbReference type="Pfam" id="PF03417">
    <property type="entry name" value="AAT"/>
    <property type="match status" value="1"/>
</dbReference>
<dbReference type="PANTHER" id="PTHR34180">
    <property type="entry name" value="PEPTIDASE C45"/>
    <property type="match status" value="1"/>
</dbReference>
<evidence type="ECO:0000259" key="1">
    <source>
        <dbReference type="Pfam" id="PF03417"/>
    </source>
</evidence>
<dbReference type="InterPro" id="IPR047794">
    <property type="entry name" value="C45_proenzyme-like"/>
</dbReference>
<dbReference type="KEGG" id="amog:QRX60_06985"/>
<keyword evidence="2" id="KW-0012">Acyltransferase</keyword>
<reference evidence="2 3" key="1">
    <citation type="submission" date="2023-06" db="EMBL/GenBank/DDBJ databases">
        <authorList>
            <person name="Oyuntsetseg B."/>
            <person name="Kim S.B."/>
        </authorList>
    </citation>
    <scope>NUCLEOTIDE SEQUENCE [LARGE SCALE GENOMIC DNA]</scope>
    <source>
        <strain evidence="2 3">4-36</strain>
    </source>
</reference>